<proteinExistence type="inferred from homology"/>
<dbReference type="GO" id="GO:0004190">
    <property type="term" value="F:aspartic-type endopeptidase activity"/>
    <property type="evidence" value="ECO:0007669"/>
    <property type="project" value="InterPro"/>
</dbReference>
<evidence type="ECO:0000256" key="1">
    <source>
        <dbReference type="ARBA" id="ARBA00007447"/>
    </source>
</evidence>
<evidence type="ECO:0000313" key="6">
    <source>
        <dbReference type="Proteomes" id="UP000325577"/>
    </source>
</evidence>
<dbReference type="InterPro" id="IPR021109">
    <property type="entry name" value="Peptidase_aspartic_dom_sf"/>
</dbReference>
<dbReference type="PROSITE" id="PS00141">
    <property type="entry name" value="ASP_PROTEASE"/>
    <property type="match status" value="1"/>
</dbReference>
<feature type="active site" evidence="2">
    <location>
        <position position="146"/>
    </location>
</feature>
<dbReference type="EMBL" id="CM018046">
    <property type="protein sequence ID" value="KAA8525657.1"/>
    <property type="molecule type" value="Genomic_DNA"/>
</dbReference>
<dbReference type="GO" id="GO:0006508">
    <property type="term" value="P:proteolysis"/>
    <property type="evidence" value="ECO:0007669"/>
    <property type="project" value="InterPro"/>
</dbReference>
<evidence type="ECO:0000259" key="4">
    <source>
        <dbReference type="PROSITE" id="PS51767"/>
    </source>
</evidence>
<reference evidence="5 6" key="1">
    <citation type="submission" date="2019-09" db="EMBL/GenBank/DDBJ databases">
        <title>A chromosome-level genome assembly of the Chinese tupelo Nyssa sinensis.</title>
        <authorList>
            <person name="Yang X."/>
            <person name="Kang M."/>
            <person name="Yang Y."/>
            <person name="Xiong H."/>
            <person name="Wang M."/>
            <person name="Zhang Z."/>
            <person name="Wang Z."/>
            <person name="Wu H."/>
            <person name="Ma T."/>
            <person name="Liu J."/>
            <person name="Xi Z."/>
        </authorList>
    </citation>
    <scope>NUCLEOTIDE SEQUENCE [LARGE SCALE GENOMIC DNA]</scope>
    <source>
        <strain evidence="5">J267</strain>
        <tissue evidence="5">Leaf</tissue>
    </source>
</reference>
<dbReference type="PANTHER" id="PTHR13683:SF750">
    <property type="entry name" value="ASPARTYL PROTEASE AED1"/>
    <property type="match status" value="1"/>
</dbReference>
<dbReference type="Proteomes" id="UP000325577">
    <property type="component" value="Linkage Group LG3"/>
</dbReference>
<name>A0A5J5A8F5_9ASTE</name>
<dbReference type="Pfam" id="PF00026">
    <property type="entry name" value="Asp"/>
    <property type="match status" value="1"/>
</dbReference>
<accession>A0A5J5A8F5</accession>
<feature type="domain" description="Peptidase A1" evidence="4">
    <location>
        <begin position="128"/>
        <end position="458"/>
    </location>
</feature>
<dbReference type="Gene3D" id="2.40.70.10">
    <property type="entry name" value="Acid Proteases"/>
    <property type="match status" value="2"/>
</dbReference>
<evidence type="ECO:0000256" key="3">
    <source>
        <dbReference type="SAM" id="SignalP"/>
    </source>
</evidence>
<dbReference type="InterPro" id="IPR001969">
    <property type="entry name" value="Aspartic_peptidase_AS"/>
</dbReference>
<dbReference type="FunFam" id="2.40.70.10:FF:000013">
    <property type="entry name" value="Aspartyl protease AED1"/>
    <property type="match status" value="1"/>
</dbReference>
<dbReference type="SUPFAM" id="SSF50630">
    <property type="entry name" value="Acid proteases"/>
    <property type="match status" value="1"/>
</dbReference>
<dbReference type="InterPro" id="IPR033121">
    <property type="entry name" value="PEPTIDASE_A1"/>
</dbReference>
<comment type="similarity">
    <text evidence="1">Belongs to the peptidase A1 family.</text>
</comment>
<evidence type="ECO:0000313" key="5">
    <source>
        <dbReference type="EMBL" id="KAA8525657.1"/>
    </source>
</evidence>
<protein>
    <recommendedName>
        <fullName evidence="4">Peptidase A1 domain-containing protein</fullName>
    </recommendedName>
</protein>
<keyword evidence="6" id="KW-1185">Reference proteome</keyword>
<organism evidence="5 6">
    <name type="scientific">Nyssa sinensis</name>
    <dbReference type="NCBI Taxonomy" id="561372"/>
    <lineage>
        <taxon>Eukaryota</taxon>
        <taxon>Viridiplantae</taxon>
        <taxon>Streptophyta</taxon>
        <taxon>Embryophyta</taxon>
        <taxon>Tracheophyta</taxon>
        <taxon>Spermatophyta</taxon>
        <taxon>Magnoliopsida</taxon>
        <taxon>eudicotyledons</taxon>
        <taxon>Gunneridae</taxon>
        <taxon>Pentapetalae</taxon>
        <taxon>asterids</taxon>
        <taxon>Cornales</taxon>
        <taxon>Nyssaceae</taxon>
        <taxon>Nyssa</taxon>
    </lineage>
</organism>
<keyword evidence="3" id="KW-0732">Signal</keyword>
<dbReference type="PROSITE" id="PS51767">
    <property type="entry name" value="PEPTIDASE_A1"/>
    <property type="match status" value="1"/>
</dbReference>
<dbReference type="AlphaFoldDB" id="A0A5J5A8F5"/>
<sequence length="464" mass="50400">MAFPNPFSIKNHLFLSSSLWLLLCYLEGAYVDADRPYHVVNVNSLLPGSNCTASTPGSKFGSQKLQVRYRHGACSPTGTGNKSPDSAQILSRDSLRVSSINSKTSGLYDTKETNVKTQELAIAGGGDYVVTIGFGTPRQDRTVIIDTGSDITWVQCKSCSSCHPLNESLFDPSKSTSYSNGSCNPTVGNFYKIDYKDNSYSSGSYGCDTLTLEPSIVIQNFQFGCSQEISSASDFADSSGLLGLGLGKEHPSFVSQTASKFGKVFSYCLPAKDGSTGYLLFGDEAKSLSSSSSLKFTPLVKGPSPSLYFLQLLGITVGSKQLEISPSTFSRRGTIIDSGTVITRLPESAYKALQSEFQRWMKKKYPRARAPPEEKILNTCFNLSGHKTVEYPNIIFHLGGGTDVNLDQSGIVWAKHPEQVCLAFAAKDKDDDYTIIGNHQQKALDVFYDIQEGRLGFGTNGCHN</sequence>
<dbReference type="InterPro" id="IPR001461">
    <property type="entry name" value="Aspartic_peptidase_A1"/>
</dbReference>
<evidence type="ECO:0000256" key="2">
    <source>
        <dbReference type="PIRSR" id="PIRSR601461-1"/>
    </source>
</evidence>
<feature type="chain" id="PRO_5023815988" description="Peptidase A1 domain-containing protein" evidence="3">
    <location>
        <begin position="34"/>
        <end position="464"/>
    </location>
</feature>
<feature type="signal peptide" evidence="3">
    <location>
        <begin position="1"/>
        <end position="33"/>
    </location>
</feature>
<dbReference type="PANTHER" id="PTHR13683">
    <property type="entry name" value="ASPARTYL PROTEASES"/>
    <property type="match status" value="1"/>
</dbReference>
<gene>
    <name evidence="5" type="ORF">F0562_007518</name>
</gene>
<feature type="active site" evidence="2">
    <location>
        <position position="337"/>
    </location>
</feature>
<dbReference type="OrthoDB" id="851051at2759"/>